<keyword evidence="4 6" id="KW-0949">S-adenosyl-L-methionine</keyword>
<comment type="catalytic activity">
    <reaction evidence="6">
        <text>adenosine(37) in tRNA1(Val) + S-adenosyl-L-methionine = N(6)-methyladenosine(37) in tRNA1(Val) + S-adenosyl-L-homocysteine + H(+)</text>
        <dbReference type="Rhea" id="RHEA:43160"/>
        <dbReference type="Rhea" id="RHEA-COMP:10369"/>
        <dbReference type="Rhea" id="RHEA-COMP:10370"/>
        <dbReference type="ChEBI" id="CHEBI:15378"/>
        <dbReference type="ChEBI" id="CHEBI:57856"/>
        <dbReference type="ChEBI" id="CHEBI:59789"/>
        <dbReference type="ChEBI" id="CHEBI:74411"/>
        <dbReference type="ChEBI" id="CHEBI:74449"/>
        <dbReference type="EC" id="2.1.1.223"/>
    </reaction>
</comment>
<comment type="subcellular location">
    <subcellularLocation>
        <location evidence="6">Cytoplasm</location>
    </subcellularLocation>
</comment>
<dbReference type="EC" id="2.1.1.223" evidence="6"/>
<evidence type="ECO:0000256" key="5">
    <source>
        <dbReference type="ARBA" id="ARBA00022694"/>
    </source>
</evidence>
<keyword evidence="1 6" id="KW-0963">Cytoplasm</keyword>
<dbReference type="SUPFAM" id="SSF53335">
    <property type="entry name" value="S-adenosyl-L-methionine-dependent methyltransferases"/>
    <property type="match status" value="1"/>
</dbReference>
<dbReference type="GO" id="GO:0016430">
    <property type="term" value="F:tRNA (adenine-N6)-methyltransferase activity"/>
    <property type="evidence" value="ECO:0007669"/>
    <property type="project" value="UniProtKB-UniRule"/>
</dbReference>
<dbReference type="AlphaFoldDB" id="A0A7X5RM91"/>
<dbReference type="PROSITE" id="PS00092">
    <property type="entry name" value="N6_MTASE"/>
    <property type="match status" value="1"/>
</dbReference>
<name>A0A7X5RM91_9ALTE</name>
<dbReference type="GO" id="GO:0003676">
    <property type="term" value="F:nucleic acid binding"/>
    <property type="evidence" value="ECO:0007669"/>
    <property type="project" value="InterPro"/>
</dbReference>
<comment type="function">
    <text evidence="6">Specifically methylates the adenine in position 37 of tRNA(1)(Val) (anticodon cmo5UAC).</text>
</comment>
<dbReference type="GO" id="GO:0008033">
    <property type="term" value="P:tRNA processing"/>
    <property type="evidence" value="ECO:0007669"/>
    <property type="project" value="UniProtKB-UniRule"/>
</dbReference>
<evidence type="ECO:0000256" key="6">
    <source>
        <dbReference type="HAMAP-Rule" id="MF_01872"/>
    </source>
</evidence>
<reference evidence="8 9" key="1">
    <citation type="submission" date="2020-01" db="EMBL/GenBank/DDBJ databases">
        <authorList>
            <person name="Chen J."/>
            <person name="Zhu S."/>
            <person name="Yang J."/>
        </authorList>
    </citation>
    <scope>NUCLEOTIDE SEQUENCE [LARGE SCALE GENOMIC DNA]</scope>
    <source>
        <strain evidence="8 9">345S023</strain>
    </source>
</reference>
<dbReference type="GO" id="GO:0005737">
    <property type="term" value="C:cytoplasm"/>
    <property type="evidence" value="ECO:0007669"/>
    <property type="project" value="UniProtKB-SubCell"/>
</dbReference>
<proteinExistence type="inferred from homology"/>
<keyword evidence="2 6" id="KW-0489">Methyltransferase</keyword>
<dbReference type="HAMAP" id="MF_01872">
    <property type="entry name" value="tRNA_methyltr_YfiC"/>
    <property type="match status" value="1"/>
</dbReference>
<dbReference type="InterPro" id="IPR002052">
    <property type="entry name" value="DNA_methylase_N6_adenine_CS"/>
</dbReference>
<gene>
    <name evidence="8" type="ORF">GTH32_15275</name>
</gene>
<accession>A0A7X5RM91</accession>
<organism evidence="8 9">
    <name type="scientific">Alteromonas profundi</name>
    <dbReference type="NCBI Taxonomy" id="2696062"/>
    <lineage>
        <taxon>Bacteria</taxon>
        <taxon>Pseudomonadati</taxon>
        <taxon>Pseudomonadota</taxon>
        <taxon>Gammaproteobacteria</taxon>
        <taxon>Alteromonadales</taxon>
        <taxon>Alteromonadaceae</taxon>
        <taxon>Alteromonas/Salinimonas group</taxon>
        <taxon>Alteromonas</taxon>
    </lineage>
</organism>
<dbReference type="Proteomes" id="UP000470213">
    <property type="component" value="Unassembled WGS sequence"/>
</dbReference>
<keyword evidence="9" id="KW-1185">Reference proteome</keyword>
<keyword evidence="5 6" id="KW-0819">tRNA processing</keyword>
<feature type="domain" description="Methyltransferase small" evidence="7">
    <location>
        <begin position="18"/>
        <end position="136"/>
    </location>
</feature>
<dbReference type="PANTHER" id="PTHR47739:SF1">
    <property type="entry name" value="TRNA1(VAL) (ADENINE(37)-N6)-METHYLTRANSFERASE"/>
    <property type="match status" value="1"/>
</dbReference>
<dbReference type="RefSeq" id="WP_163087333.1">
    <property type="nucleotide sequence ID" value="NZ_JAAAWN010000024.1"/>
</dbReference>
<evidence type="ECO:0000256" key="4">
    <source>
        <dbReference type="ARBA" id="ARBA00022691"/>
    </source>
</evidence>
<evidence type="ECO:0000313" key="8">
    <source>
        <dbReference type="EMBL" id="NDV92534.1"/>
    </source>
</evidence>
<evidence type="ECO:0000256" key="2">
    <source>
        <dbReference type="ARBA" id="ARBA00022603"/>
    </source>
</evidence>
<comment type="caution">
    <text evidence="8">The sequence shown here is derived from an EMBL/GenBank/DDBJ whole genome shotgun (WGS) entry which is preliminary data.</text>
</comment>
<evidence type="ECO:0000256" key="3">
    <source>
        <dbReference type="ARBA" id="ARBA00022679"/>
    </source>
</evidence>
<protein>
    <recommendedName>
        <fullName evidence="6">tRNA1(Val) (adenine(37)-N6)-methyltransferase</fullName>
        <ecNumber evidence="6">2.1.1.223</ecNumber>
    </recommendedName>
    <alternativeName>
        <fullName evidence="6">tRNA m6A37 methyltransferase</fullName>
    </alternativeName>
</protein>
<evidence type="ECO:0000313" key="9">
    <source>
        <dbReference type="Proteomes" id="UP000470213"/>
    </source>
</evidence>
<dbReference type="InterPro" id="IPR050210">
    <property type="entry name" value="tRNA_Adenine-N(6)_MTase"/>
</dbReference>
<dbReference type="PANTHER" id="PTHR47739">
    <property type="entry name" value="TRNA1(VAL) (ADENINE(37)-N6)-METHYLTRANSFERASE"/>
    <property type="match status" value="1"/>
</dbReference>
<sequence>MFKCKQFTVKQGNCAMKVNTDSLILGSWADVTDGARVLDIGTGTGVLALMMAQKTDTSAHINAIDIDTGAVEQAKENVHASPWPHKVTVFHCDISKHISNGYDVIITNPPYFAEQNKRSAAYDAQSHTRKQARQFLSLSPEALFNAVAKNLSSTGRCYCLYPAVQENETRRIALAYGLHVQRILRVKHEATVAPYVNAYCFASTSAIETEETLIIRAEDGRYSAQYQRLCRAFYLNF</sequence>
<dbReference type="GO" id="GO:0032259">
    <property type="term" value="P:methylation"/>
    <property type="evidence" value="ECO:0007669"/>
    <property type="project" value="UniProtKB-KW"/>
</dbReference>
<dbReference type="InterPro" id="IPR007848">
    <property type="entry name" value="Small_mtfrase_dom"/>
</dbReference>
<comment type="similarity">
    <text evidence="6">Belongs to the methyltransferase superfamily. tRNA (adenine-N(6)-)-methyltransferase family.</text>
</comment>
<evidence type="ECO:0000259" key="7">
    <source>
        <dbReference type="Pfam" id="PF05175"/>
    </source>
</evidence>
<dbReference type="CDD" id="cd02440">
    <property type="entry name" value="AdoMet_MTases"/>
    <property type="match status" value="1"/>
</dbReference>
<dbReference type="InterPro" id="IPR029063">
    <property type="entry name" value="SAM-dependent_MTases_sf"/>
</dbReference>
<dbReference type="Pfam" id="PF05175">
    <property type="entry name" value="MTS"/>
    <property type="match status" value="1"/>
</dbReference>
<dbReference type="Gene3D" id="3.40.50.150">
    <property type="entry name" value="Vaccinia Virus protein VP39"/>
    <property type="match status" value="1"/>
</dbReference>
<dbReference type="EMBL" id="JAAAWN010000024">
    <property type="protein sequence ID" value="NDV92534.1"/>
    <property type="molecule type" value="Genomic_DNA"/>
</dbReference>
<keyword evidence="3 6" id="KW-0808">Transferase</keyword>
<evidence type="ECO:0000256" key="1">
    <source>
        <dbReference type="ARBA" id="ARBA00022490"/>
    </source>
</evidence>
<dbReference type="InterPro" id="IPR022882">
    <property type="entry name" value="tRNA_adenine-N6_MeTrfase"/>
</dbReference>